<feature type="signal peptide" evidence="1">
    <location>
        <begin position="1"/>
        <end position="22"/>
    </location>
</feature>
<sequence>MKKFIKKLLFLPAFLFPALCMAQGVSSVYDIFTQAEKDNTGYSCNAVRLNSNWFLTAAHCVDVCYWKNCTIKIDMKNGNVHTVAHTSSNRKVYIKSGFSQNSFAAKDDLALIKADNAGHSGSLTVLKFDAKDYVMTDNFSFAASSGMLGGQSEMFFSVKEGVGYVNDLQLWGGMSGGGVFDSRGYLVGIISGGGGMAAFPVFNRENYIFLLSAGSIQSKDLHQYGKVAEKK</sequence>
<dbReference type="KEGG" id="emi:Emin_1105"/>
<dbReference type="SUPFAM" id="SSF50494">
    <property type="entry name" value="Trypsin-like serine proteases"/>
    <property type="match status" value="1"/>
</dbReference>
<dbReference type="HOGENOM" id="CLU_1198263_0_0_0"/>
<dbReference type="PROSITE" id="PS00134">
    <property type="entry name" value="TRYPSIN_HIS"/>
    <property type="match status" value="1"/>
</dbReference>
<dbReference type="STRING" id="445932.Emin_1105"/>
<dbReference type="RefSeq" id="WP_012415272.1">
    <property type="nucleotide sequence ID" value="NC_010644.1"/>
</dbReference>
<evidence type="ECO:0000256" key="1">
    <source>
        <dbReference type="SAM" id="SignalP"/>
    </source>
</evidence>
<dbReference type="InterPro" id="IPR009003">
    <property type="entry name" value="Peptidase_S1_PA"/>
</dbReference>
<name>B2KDR1_ELUMP</name>
<accession>B2KDR1</accession>
<keyword evidence="3" id="KW-1185">Reference proteome</keyword>
<dbReference type="AlphaFoldDB" id="B2KDR1"/>
<organism evidence="2 3">
    <name type="scientific">Elusimicrobium minutum (strain Pei191)</name>
    <dbReference type="NCBI Taxonomy" id="445932"/>
    <lineage>
        <taxon>Bacteria</taxon>
        <taxon>Pseudomonadati</taxon>
        <taxon>Elusimicrobiota</taxon>
        <taxon>Elusimicrobia</taxon>
        <taxon>Elusimicrobiales</taxon>
        <taxon>Elusimicrobiaceae</taxon>
        <taxon>Elusimicrobium</taxon>
    </lineage>
</organism>
<evidence type="ECO:0000313" key="2">
    <source>
        <dbReference type="EMBL" id="ACC98657.1"/>
    </source>
</evidence>
<dbReference type="OrthoDB" id="3657335at2"/>
<dbReference type="InterPro" id="IPR018114">
    <property type="entry name" value="TRYPSIN_HIS"/>
</dbReference>
<reference evidence="2 3" key="1">
    <citation type="journal article" date="2009" name="Appl. Environ. Microbiol.">
        <title>Genomic analysis of 'Elusimicrobium minutum,' the first cultivated representative of the phylum 'Elusimicrobia' (formerly termite group 1).</title>
        <authorList>
            <person name="Herlemann D.P.R."/>
            <person name="Geissinger O."/>
            <person name="Ikeda-Ohtsubo W."/>
            <person name="Kunin V."/>
            <person name="Sun H."/>
            <person name="Lapidus A."/>
            <person name="Hugenholtz P."/>
            <person name="Brune A."/>
        </authorList>
    </citation>
    <scope>NUCLEOTIDE SEQUENCE [LARGE SCALE GENOMIC DNA]</scope>
    <source>
        <strain evidence="2 3">Pei191</strain>
    </source>
</reference>
<gene>
    <name evidence="2" type="ordered locus">Emin_1105</name>
</gene>
<protein>
    <submittedName>
        <fullName evidence="2">Peptidase S1 and S6 chymotrypsin/Hap</fullName>
    </submittedName>
</protein>
<dbReference type="Gene3D" id="2.40.10.10">
    <property type="entry name" value="Trypsin-like serine proteases"/>
    <property type="match status" value="1"/>
</dbReference>
<dbReference type="Proteomes" id="UP000001029">
    <property type="component" value="Chromosome"/>
</dbReference>
<evidence type="ECO:0000313" key="3">
    <source>
        <dbReference type="Proteomes" id="UP000001029"/>
    </source>
</evidence>
<feature type="chain" id="PRO_5002779830" evidence="1">
    <location>
        <begin position="23"/>
        <end position="231"/>
    </location>
</feature>
<dbReference type="EMBL" id="CP001055">
    <property type="protein sequence ID" value="ACC98657.1"/>
    <property type="molecule type" value="Genomic_DNA"/>
</dbReference>
<dbReference type="GO" id="GO:0004252">
    <property type="term" value="F:serine-type endopeptidase activity"/>
    <property type="evidence" value="ECO:0007669"/>
    <property type="project" value="InterPro"/>
</dbReference>
<keyword evidence="1" id="KW-0732">Signal</keyword>
<dbReference type="GO" id="GO:0006508">
    <property type="term" value="P:proteolysis"/>
    <property type="evidence" value="ECO:0007669"/>
    <property type="project" value="InterPro"/>
</dbReference>
<proteinExistence type="predicted"/>
<dbReference type="Pfam" id="PF13365">
    <property type="entry name" value="Trypsin_2"/>
    <property type="match status" value="1"/>
</dbReference>
<dbReference type="InterPro" id="IPR043504">
    <property type="entry name" value="Peptidase_S1_PA_chymotrypsin"/>
</dbReference>